<dbReference type="RefSeq" id="WP_152907022.1">
    <property type="nucleotide sequence ID" value="NZ_CP157941.1"/>
</dbReference>
<evidence type="ECO:0000256" key="2">
    <source>
        <dbReference type="SAM" id="Phobius"/>
    </source>
</evidence>
<gene>
    <name evidence="3" type="ORF">ABKA15_06875</name>
</gene>
<evidence type="ECO:0000313" key="3">
    <source>
        <dbReference type="EMBL" id="XBS56740.1"/>
    </source>
</evidence>
<sequence>MNKLGSEFLKEVKNYERSIIGGFTFRHIVMLTGVVLATILAAGIILLGLPDILHYIILPIILIPFMIFGLKQEERLKDMLTFRLTIQERAYQTEFESEEPYGKFTISQEKGVNEFDPIPTGEGEASQTNNEALNTKYN</sequence>
<dbReference type="EMBL" id="CP157941">
    <property type="protein sequence ID" value="XBS56740.1"/>
    <property type="molecule type" value="Genomic_DNA"/>
</dbReference>
<organism evidence="3">
    <name type="scientific">Streptococcus sp. KHUD_010</name>
    <dbReference type="NCBI Taxonomy" id="3157339"/>
    <lineage>
        <taxon>Bacteria</taxon>
        <taxon>Bacillati</taxon>
        <taxon>Bacillota</taxon>
        <taxon>Bacilli</taxon>
        <taxon>Lactobacillales</taxon>
        <taxon>Streptococcaceae</taxon>
        <taxon>Streptococcus</taxon>
    </lineage>
</organism>
<accession>A0AAU7PWZ2</accession>
<feature type="transmembrane region" description="Helical" evidence="2">
    <location>
        <begin position="52"/>
        <end position="70"/>
    </location>
</feature>
<proteinExistence type="predicted"/>
<feature type="region of interest" description="Disordered" evidence="1">
    <location>
        <begin position="115"/>
        <end position="138"/>
    </location>
</feature>
<dbReference type="AlphaFoldDB" id="A0AAU7PWZ2"/>
<reference evidence="3" key="1">
    <citation type="submission" date="2024-06" db="EMBL/GenBank/DDBJ databases">
        <title>Complete genome sequence of Streptococcus sp. KHUD_010.</title>
        <authorList>
            <person name="Lee J.-H."/>
            <person name="Moon J.-H."/>
        </authorList>
    </citation>
    <scope>NUCLEOTIDE SEQUENCE</scope>
    <source>
        <strain evidence="3">KHUD_010</strain>
    </source>
</reference>
<feature type="transmembrane region" description="Helical" evidence="2">
    <location>
        <begin position="23"/>
        <end position="46"/>
    </location>
</feature>
<feature type="compositionally biased region" description="Polar residues" evidence="1">
    <location>
        <begin position="125"/>
        <end position="138"/>
    </location>
</feature>
<evidence type="ECO:0000256" key="1">
    <source>
        <dbReference type="SAM" id="MobiDB-lite"/>
    </source>
</evidence>
<protein>
    <submittedName>
        <fullName evidence="3">PrgI family mobile element protein</fullName>
    </submittedName>
</protein>
<keyword evidence="2" id="KW-0812">Transmembrane</keyword>
<keyword evidence="2" id="KW-1133">Transmembrane helix</keyword>
<name>A0AAU7PWZ2_9STRE</name>
<keyword evidence="2" id="KW-0472">Membrane</keyword>